<evidence type="ECO:0000256" key="2">
    <source>
        <dbReference type="SAM" id="SignalP"/>
    </source>
</evidence>
<protein>
    <submittedName>
        <fullName evidence="4">ABC-type phosphate transport system periplasmic component</fullName>
    </submittedName>
</protein>
<dbReference type="RefSeq" id="WP_052564012.1">
    <property type="nucleotide sequence ID" value="NZ_BAFN01000001.1"/>
</dbReference>
<dbReference type="InterPro" id="IPR050811">
    <property type="entry name" value="Phosphate_ABC_transporter"/>
</dbReference>
<dbReference type="Pfam" id="PF12849">
    <property type="entry name" value="PBP_like_2"/>
    <property type="match status" value="1"/>
</dbReference>
<sequence length="158" mass="16829">MKGLIRGLSLISILFLSHAMVSAQEKEPAGAVEEELEGTITLSGAWAIYPTAVAWSEAFQKLHPKVKIDVSAGGAGKGASDAIAGLVDIGMVSRDPDPAEIKKGVLPIYILHDAVFPVVSEKNPALGELLKKAWFAFLVRFFLDVLWGVPSIVYGTLA</sequence>
<evidence type="ECO:0000259" key="3">
    <source>
        <dbReference type="Pfam" id="PF12849"/>
    </source>
</evidence>
<evidence type="ECO:0000313" key="5">
    <source>
        <dbReference type="Proteomes" id="UP000032309"/>
    </source>
</evidence>
<gene>
    <name evidence="4" type="ORF">BROSI_A2486</name>
</gene>
<organism evidence="4 5">
    <name type="scientific">Candidatus Brocadia sinica JPN1</name>
    <dbReference type="NCBI Taxonomy" id="1197129"/>
    <lineage>
        <taxon>Bacteria</taxon>
        <taxon>Pseudomonadati</taxon>
        <taxon>Planctomycetota</taxon>
        <taxon>Candidatus Brocadiia</taxon>
        <taxon>Candidatus Brocadiales</taxon>
        <taxon>Candidatus Brocadiaceae</taxon>
        <taxon>Candidatus Brocadia</taxon>
    </lineage>
</organism>
<dbReference type="Gene3D" id="3.40.190.10">
    <property type="entry name" value="Periplasmic binding protein-like II"/>
    <property type="match status" value="1"/>
</dbReference>
<evidence type="ECO:0000313" key="4">
    <source>
        <dbReference type="EMBL" id="GAN33951.1"/>
    </source>
</evidence>
<evidence type="ECO:0000256" key="1">
    <source>
        <dbReference type="ARBA" id="ARBA00022729"/>
    </source>
</evidence>
<dbReference type="PANTHER" id="PTHR30570:SF1">
    <property type="entry name" value="PHOSPHATE-BINDING PROTEIN PSTS"/>
    <property type="match status" value="1"/>
</dbReference>
<dbReference type="InterPro" id="IPR024370">
    <property type="entry name" value="PBP_domain"/>
</dbReference>
<feature type="signal peptide" evidence="2">
    <location>
        <begin position="1"/>
        <end position="23"/>
    </location>
</feature>
<name>A0ABQ0JZ51_9BACT</name>
<feature type="chain" id="PRO_5045045072" evidence="2">
    <location>
        <begin position="24"/>
        <end position="158"/>
    </location>
</feature>
<feature type="domain" description="PBP" evidence="3">
    <location>
        <begin position="35"/>
        <end position="134"/>
    </location>
</feature>
<dbReference type="PANTHER" id="PTHR30570">
    <property type="entry name" value="PERIPLASMIC PHOSPHATE BINDING COMPONENT OF PHOSPHATE ABC TRANSPORTER"/>
    <property type="match status" value="1"/>
</dbReference>
<reference evidence="5" key="1">
    <citation type="journal article" date="2015" name="Genome Announc.">
        <title>Draft Genome Sequence of an Anaerobic Ammonium-Oxidizing Bacterium, "Candidatus Brocadia sinica".</title>
        <authorList>
            <person name="Oshiki M."/>
            <person name="Shinyako-Hata K."/>
            <person name="Satoh H."/>
            <person name="Okabe S."/>
        </authorList>
    </citation>
    <scope>NUCLEOTIDE SEQUENCE [LARGE SCALE GENOMIC DNA]</scope>
    <source>
        <strain evidence="5">JPN1</strain>
    </source>
</reference>
<comment type="caution">
    <text evidence="4">The sequence shown here is derived from an EMBL/GenBank/DDBJ whole genome shotgun (WGS) entry which is preliminary data.</text>
</comment>
<proteinExistence type="predicted"/>
<keyword evidence="5" id="KW-1185">Reference proteome</keyword>
<dbReference type="SUPFAM" id="SSF53850">
    <property type="entry name" value="Periplasmic binding protein-like II"/>
    <property type="match status" value="1"/>
</dbReference>
<dbReference type="EMBL" id="BAFN01000001">
    <property type="protein sequence ID" value="GAN33951.1"/>
    <property type="molecule type" value="Genomic_DNA"/>
</dbReference>
<dbReference type="Proteomes" id="UP000032309">
    <property type="component" value="Unassembled WGS sequence"/>
</dbReference>
<accession>A0ABQ0JZ51</accession>
<keyword evidence="1 2" id="KW-0732">Signal</keyword>